<evidence type="ECO:0000259" key="4">
    <source>
        <dbReference type="Pfam" id="PF00150"/>
    </source>
</evidence>
<dbReference type="EMBL" id="NRSG01000022">
    <property type="protein sequence ID" value="MBK1657586.1"/>
    <property type="molecule type" value="Genomic_DNA"/>
</dbReference>
<keyword evidence="6" id="KW-1185">Reference proteome</keyword>
<name>A0ABS1CTJ4_9PROT</name>
<keyword evidence="1 3" id="KW-0378">Hydrolase</keyword>
<dbReference type="InterPro" id="IPR017853">
    <property type="entry name" value="GH"/>
</dbReference>
<feature type="domain" description="Glycoside hydrolase family 5" evidence="4">
    <location>
        <begin position="90"/>
        <end position="277"/>
    </location>
</feature>
<sequence>MLPAFPPVSRRGLLAASLTAAAPAGAQPVDLRQRLARLRCGVNLERWFPVARDNHPRRLGRAWWRELRGAGFDHARLIVPAAGQELFGWFHDAIEDAMAAGMPVLLALQDIVHQGSPESRDWDGLAARARFFGARTDPAMVVLAPVNEPAFERTETWLPVRDRMLATLRAAAPRHLLMWGGREWNSIRSLPDLAPPADPWTIAEVHDYGGGTAREVRDRFAPAIAWRERHGIPVICAEYNGSGTKQQRREQWIEDLRVGLPVLQSLNLPATLWSYSHGGWYRLQPEDGPAPYPEVRRLLAA</sequence>
<evidence type="ECO:0000256" key="2">
    <source>
        <dbReference type="ARBA" id="ARBA00023295"/>
    </source>
</evidence>
<organism evidence="5 6">
    <name type="scientific">Paracraurococcus ruber</name>
    <dbReference type="NCBI Taxonomy" id="77675"/>
    <lineage>
        <taxon>Bacteria</taxon>
        <taxon>Pseudomonadati</taxon>
        <taxon>Pseudomonadota</taxon>
        <taxon>Alphaproteobacteria</taxon>
        <taxon>Acetobacterales</taxon>
        <taxon>Roseomonadaceae</taxon>
        <taxon>Paracraurococcus</taxon>
    </lineage>
</organism>
<evidence type="ECO:0000256" key="3">
    <source>
        <dbReference type="RuleBase" id="RU361153"/>
    </source>
</evidence>
<keyword evidence="2 3" id="KW-0326">Glycosidase</keyword>
<evidence type="ECO:0000313" key="5">
    <source>
        <dbReference type="EMBL" id="MBK1657586.1"/>
    </source>
</evidence>
<comment type="similarity">
    <text evidence="3">Belongs to the glycosyl hydrolase 5 (cellulase A) family.</text>
</comment>
<evidence type="ECO:0000313" key="6">
    <source>
        <dbReference type="Proteomes" id="UP000697995"/>
    </source>
</evidence>
<dbReference type="Proteomes" id="UP000697995">
    <property type="component" value="Unassembled WGS sequence"/>
</dbReference>
<dbReference type="Gene3D" id="3.20.20.80">
    <property type="entry name" value="Glycosidases"/>
    <property type="match status" value="1"/>
</dbReference>
<dbReference type="InterPro" id="IPR001547">
    <property type="entry name" value="Glyco_hydro_5"/>
</dbReference>
<proteinExistence type="inferred from homology"/>
<reference evidence="5 6" key="1">
    <citation type="journal article" date="2020" name="Microorganisms">
        <title>Osmotic Adaptation and Compatible Solute Biosynthesis of Phototrophic Bacteria as Revealed from Genome Analyses.</title>
        <authorList>
            <person name="Imhoff J.F."/>
            <person name="Rahn T."/>
            <person name="Kunzel S."/>
            <person name="Keller A."/>
            <person name="Neulinger S.C."/>
        </authorList>
    </citation>
    <scope>NUCLEOTIDE SEQUENCE [LARGE SCALE GENOMIC DNA]</scope>
    <source>
        <strain evidence="5 6">DSM 15382</strain>
    </source>
</reference>
<gene>
    <name evidence="5" type="ORF">CKO45_05005</name>
</gene>
<protein>
    <recommendedName>
        <fullName evidence="4">Glycoside hydrolase family 5 domain-containing protein</fullName>
    </recommendedName>
</protein>
<comment type="caution">
    <text evidence="5">The sequence shown here is derived from an EMBL/GenBank/DDBJ whole genome shotgun (WGS) entry which is preliminary data.</text>
</comment>
<dbReference type="RefSeq" id="WP_133220415.1">
    <property type="nucleotide sequence ID" value="NZ_NRSG01000022.1"/>
</dbReference>
<dbReference type="SUPFAM" id="SSF51445">
    <property type="entry name" value="(Trans)glycosidases"/>
    <property type="match status" value="1"/>
</dbReference>
<accession>A0ABS1CTJ4</accession>
<evidence type="ECO:0000256" key="1">
    <source>
        <dbReference type="ARBA" id="ARBA00022801"/>
    </source>
</evidence>
<dbReference type="Pfam" id="PF00150">
    <property type="entry name" value="Cellulase"/>
    <property type="match status" value="1"/>
</dbReference>